<dbReference type="AlphaFoldDB" id="A0A9P6ZVG6"/>
<gene>
    <name evidence="1" type="ORF">EV702DRAFT_1045264</name>
</gene>
<reference evidence="1" key="1">
    <citation type="journal article" date="2020" name="New Phytol.">
        <title>Comparative genomics reveals dynamic genome evolution in host specialist ectomycorrhizal fungi.</title>
        <authorList>
            <person name="Lofgren L.A."/>
            <person name="Nguyen N.H."/>
            <person name="Vilgalys R."/>
            <person name="Ruytinx J."/>
            <person name="Liao H.L."/>
            <person name="Branco S."/>
            <person name="Kuo A."/>
            <person name="LaButti K."/>
            <person name="Lipzen A."/>
            <person name="Andreopoulos W."/>
            <person name="Pangilinan J."/>
            <person name="Riley R."/>
            <person name="Hundley H."/>
            <person name="Na H."/>
            <person name="Barry K."/>
            <person name="Grigoriev I.V."/>
            <person name="Stajich J.E."/>
            <person name="Kennedy P.G."/>
        </authorList>
    </citation>
    <scope>NUCLEOTIDE SEQUENCE</scope>
    <source>
        <strain evidence="1">DOB743</strain>
    </source>
</reference>
<comment type="caution">
    <text evidence="1">The sequence shown here is derived from an EMBL/GenBank/DDBJ whole genome shotgun (WGS) entry which is preliminary data.</text>
</comment>
<name>A0A9P6ZVG6_9AGAM</name>
<evidence type="ECO:0000313" key="1">
    <source>
        <dbReference type="EMBL" id="KAG1777518.1"/>
    </source>
</evidence>
<proteinExistence type="predicted"/>
<accession>A0A9P6ZVG6</accession>
<evidence type="ECO:0000313" key="2">
    <source>
        <dbReference type="Proteomes" id="UP000714275"/>
    </source>
</evidence>
<dbReference type="Proteomes" id="UP000714275">
    <property type="component" value="Unassembled WGS sequence"/>
</dbReference>
<dbReference type="EMBL" id="JABBWD010000020">
    <property type="protein sequence ID" value="KAG1777518.1"/>
    <property type="molecule type" value="Genomic_DNA"/>
</dbReference>
<protein>
    <submittedName>
        <fullName evidence="1">Uncharacterized protein</fullName>
    </submittedName>
</protein>
<dbReference type="OrthoDB" id="10587074at2759"/>
<organism evidence="1 2">
    <name type="scientific">Suillus placidus</name>
    <dbReference type="NCBI Taxonomy" id="48579"/>
    <lineage>
        <taxon>Eukaryota</taxon>
        <taxon>Fungi</taxon>
        <taxon>Dikarya</taxon>
        <taxon>Basidiomycota</taxon>
        <taxon>Agaricomycotina</taxon>
        <taxon>Agaricomycetes</taxon>
        <taxon>Agaricomycetidae</taxon>
        <taxon>Boletales</taxon>
        <taxon>Suillineae</taxon>
        <taxon>Suillaceae</taxon>
        <taxon>Suillus</taxon>
    </lineage>
</organism>
<sequence length="120" mass="13252">MGQFSGKKQPNWIMLAQEWQRHANGTSIFYKNEHNSVEQNKSAYDELQKLLAVPIGMPEITLAQRETVADQILGSARPAASDELSDWQIGVILGHSSSRQTLLQLQYDNPAPTGTRGGST</sequence>
<keyword evidence="2" id="KW-1185">Reference proteome</keyword>